<comment type="caution">
    <text evidence="1">The sequence shown here is derived from an EMBL/GenBank/DDBJ whole genome shotgun (WGS) entry which is preliminary data.</text>
</comment>
<dbReference type="PANTHER" id="PTHR45867">
    <property type="entry name" value="PURPLE ACID PHOSPHATASE"/>
    <property type="match status" value="1"/>
</dbReference>
<protein>
    <submittedName>
        <fullName evidence="1">ACP7</fullName>
    </submittedName>
</protein>
<evidence type="ECO:0000313" key="2">
    <source>
        <dbReference type="Proteomes" id="UP000593567"/>
    </source>
</evidence>
<keyword evidence="2" id="KW-1185">Reference proteome</keyword>
<dbReference type="SUPFAM" id="SSF56300">
    <property type="entry name" value="Metallo-dependent phosphatases"/>
    <property type="match status" value="1"/>
</dbReference>
<dbReference type="InterPro" id="IPR029052">
    <property type="entry name" value="Metallo-depent_PP-like"/>
</dbReference>
<organism evidence="1 2">
    <name type="scientific">Bugula neritina</name>
    <name type="common">Brown bryozoan</name>
    <name type="synonym">Sertularia neritina</name>
    <dbReference type="NCBI Taxonomy" id="10212"/>
    <lineage>
        <taxon>Eukaryota</taxon>
        <taxon>Metazoa</taxon>
        <taxon>Spiralia</taxon>
        <taxon>Lophotrochozoa</taxon>
        <taxon>Bryozoa</taxon>
        <taxon>Gymnolaemata</taxon>
        <taxon>Cheilostomatida</taxon>
        <taxon>Flustrina</taxon>
        <taxon>Buguloidea</taxon>
        <taxon>Bugulidae</taxon>
        <taxon>Bugula</taxon>
    </lineage>
</organism>
<sequence>MDQIESIAGYVPYMTAVGNHESAYNFSNYRNRFSMPGGDGEGLFYSSEIFFFISQGVELIAKQKFWLMKDLEVYFELFLLN</sequence>
<dbReference type="OrthoDB" id="45007at2759"/>
<name>A0A7J7JUK9_BUGNE</name>
<proteinExistence type="predicted"/>
<gene>
    <name evidence="1" type="ORF">EB796_011610</name>
</gene>
<dbReference type="AlphaFoldDB" id="A0A7J7JUK9"/>
<dbReference type="Gene3D" id="3.60.21.10">
    <property type="match status" value="1"/>
</dbReference>
<accession>A0A7J7JUK9</accession>
<dbReference type="EMBL" id="VXIV02001759">
    <property type="protein sequence ID" value="KAF6030059.1"/>
    <property type="molecule type" value="Genomic_DNA"/>
</dbReference>
<dbReference type="PANTHER" id="PTHR45867:SF3">
    <property type="entry name" value="ACID PHOSPHATASE TYPE 7"/>
    <property type="match status" value="1"/>
</dbReference>
<reference evidence="1" key="1">
    <citation type="submission" date="2020-06" db="EMBL/GenBank/DDBJ databases">
        <title>Draft genome of Bugula neritina, a colonial animal packing powerful symbionts and potential medicines.</title>
        <authorList>
            <person name="Rayko M."/>
        </authorList>
    </citation>
    <scope>NUCLEOTIDE SEQUENCE [LARGE SCALE GENOMIC DNA]</scope>
    <source>
        <strain evidence="1">Kwan_BN1</strain>
    </source>
</reference>
<evidence type="ECO:0000313" key="1">
    <source>
        <dbReference type="EMBL" id="KAF6030059.1"/>
    </source>
</evidence>
<dbReference type="Proteomes" id="UP000593567">
    <property type="component" value="Unassembled WGS sequence"/>
</dbReference>